<dbReference type="Gene3D" id="3.40.50.150">
    <property type="entry name" value="Vaccinia Virus protein VP39"/>
    <property type="match status" value="1"/>
</dbReference>
<comment type="caution">
    <text evidence="4">The sequence shown here is derived from an EMBL/GenBank/DDBJ whole genome shotgun (WGS) entry which is preliminary data.</text>
</comment>
<dbReference type="EMBL" id="PVWO01000089">
    <property type="protein sequence ID" value="PSB57168.1"/>
    <property type="molecule type" value="Genomic_DNA"/>
</dbReference>
<dbReference type="Pfam" id="PF05050">
    <property type="entry name" value="Methyltransf_21"/>
    <property type="match status" value="1"/>
</dbReference>
<dbReference type="GO" id="GO:0009103">
    <property type="term" value="P:lipopolysaccharide biosynthetic process"/>
    <property type="evidence" value="ECO:0007669"/>
    <property type="project" value="TreeGrafter"/>
</dbReference>
<proteinExistence type="predicted"/>
<dbReference type="CDD" id="cd03809">
    <property type="entry name" value="GT4_MtfB-like"/>
    <property type="match status" value="1"/>
</dbReference>
<feature type="domain" description="Glycosyl transferase family 1" evidence="2">
    <location>
        <begin position="967"/>
        <end position="1094"/>
    </location>
</feature>
<protein>
    <submittedName>
        <fullName evidence="4">FkbM family methyltransferase</fullName>
    </submittedName>
</protein>
<organism evidence="4 5">
    <name type="scientific">Chamaesiphon polymorphus CCALA 037</name>
    <dbReference type="NCBI Taxonomy" id="2107692"/>
    <lineage>
        <taxon>Bacteria</taxon>
        <taxon>Bacillati</taxon>
        <taxon>Cyanobacteriota</taxon>
        <taxon>Cyanophyceae</taxon>
        <taxon>Gomontiellales</taxon>
        <taxon>Chamaesiphonaceae</taxon>
        <taxon>Chamaesiphon</taxon>
    </lineage>
</organism>
<dbReference type="NCBIfam" id="TIGR01444">
    <property type="entry name" value="fkbM_fam"/>
    <property type="match status" value="1"/>
</dbReference>
<dbReference type="GO" id="GO:0008168">
    <property type="term" value="F:methyltransferase activity"/>
    <property type="evidence" value="ECO:0007669"/>
    <property type="project" value="UniProtKB-KW"/>
</dbReference>
<evidence type="ECO:0000313" key="5">
    <source>
        <dbReference type="Proteomes" id="UP000238937"/>
    </source>
</evidence>
<keyword evidence="1 4" id="KW-0808">Transferase</keyword>
<dbReference type="PANTHER" id="PTHR46401:SF2">
    <property type="entry name" value="GLYCOSYLTRANSFERASE WBBK-RELATED"/>
    <property type="match status" value="1"/>
</dbReference>
<dbReference type="InterPro" id="IPR029063">
    <property type="entry name" value="SAM-dependent_MTases_sf"/>
</dbReference>
<dbReference type="Pfam" id="PF00534">
    <property type="entry name" value="Glycos_transf_1"/>
    <property type="match status" value="1"/>
</dbReference>
<dbReference type="PANTHER" id="PTHR46401">
    <property type="entry name" value="GLYCOSYLTRANSFERASE WBBK-RELATED"/>
    <property type="match status" value="1"/>
</dbReference>
<dbReference type="GO" id="GO:0016757">
    <property type="term" value="F:glycosyltransferase activity"/>
    <property type="evidence" value="ECO:0007669"/>
    <property type="project" value="InterPro"/>
</dbReference>
<dbReference type="InterPro" id="IPR006342">
    <property type="entry name" value="FkbM_mtfrase"/>
</dbReference>
<dbReference type="AlphaFoldDB" id="A0A2T1GHJ2"/>
<sequence>MNNEVNNSELNFLIPPEIKNDDFYAIIQQLARTEDIQTVLEIGSSSGGGSTEAFVTGLRENPNQPQLFCMEVSQARFTELNKRYECEKFVKCYNVSSVAIEEFPSRTEVIDFYHNSNSNLNKFPLEVVLGWLQQDIDYVRNAGVSANGIRKVKQDNQIENFDLVLIDGSEFTGVAELKEVYGSKFILLDDITTFKNYVNHQQLLADPNYILIGHNTSIRNGYSVFKRLTDANDNLAPHEYSERMLLKKLVKPGMLVFDVGANIGDYSIILSRLVGNSGTVHTFEPASSTFKKLEERLRKSKCSNVNAHQKATYSENIPIVFNEFPEDFSVWNSIGKPEMLNPNGSGECVPIVNTEIVEGITLDYFCQNNGIEKIDYLKIDVEGAESDTLEGAVKLLGNRAVGYIQFEISQKMLEGLDRTANATFNILRKYGYECHRITKDGSIGEEVSSSNAFYENYIAFPSLPIHFFTIVLNGQPYLPYHIDIFKQLTCQWHWHIIEGVADLKHDTGWSIQLGGSISDNIHRNGLSNDGTTEYLDNLAQLYPENITIYRKPVGIFWDGKREMVNAPLANIQEECLLWQIDVDELWTLDQLNITRQLFINNPDKTAAFYWCWYFVGEQLLISTRNCYAQNPSQDWLRTWKYKPGAFWAAHEPPVLVAQSSDGEHKNLAAINPFLHQETEQAGLVFQHFAYATKEQLLFKEQYYGYQNAVYQWSKLQDVTKFPVFLRDYFSWVGDSTQVDSASALGIIPVAKKEHDTDRWRFLQPEEIEIQAQKINKSTPRIIVDGVFFQLYQTGIARVWRSLLEEWSQTSFIKNIVVLDRVGTAPQIPGVTYCQIPAYDYKNIDTDRQMLQQVCDELGADLFISTYYTTPLETPSVFMGYDMIPEVLGADLNQPMWQEKRRAIEHASAYITISEHTAKDLVEIYSNIDPDTVTVAHCGVQSIFQQPSVTNLAEFRYKYGIAKPYFVIGAPGGYKNIELFLQAFDRLPTKSGFDIIMTGGHILSQEDRQYSFGTNVHYLRLDDFELSLAYAGAIALVYPSKYEGFGLPIVEAMASGCPVITCPNASIPEVAGEAVIYVFDDDIDGMAEALCEVQKPQLRAALIAAGLEQIKQFSWSKMGDIVKDVLIAQTLTHLPLSDRNLIIFPDWSQDEEVLGEEIANVCYNLAQSSEFDRPTLLIDTTNAKDIESVNVLISGIAMNLMMAADLDITEHLEIALTGELSSIQWESLLPKLHSRIKLELEDARSLASSGASLLSEIDLVASPALVSV</sequence>
<dbReference type="OrthoDB" id="9797829at2"/>
<evidence type="ECO:0000256" key="1">
    <source>
        <dbReference type="ARBA" id="ARBA00022679"/>
    </source>
</evidence>
<dbReference type="GO" id="GO:0032259">
    <property type="term" value="P:methylation"/>
    <property type="evidence" value="ECO:0007669"/>
    <property type="project" value="UniProtKB-KW"/>
</dbReference>
<dbReference type="SUPFAM" id="SSF53756">
    <property type="entry name" value="UDP-Glycosyltransferase/glycogen phosphorylase"/>
    <property type="match status" value="1"/>
</dbReference>
<reference evidence="4 5" key="1">
    <citation type="submission" date="2018-03" db="EMBL/GenBank/DDBJ databases">
        <title>The ancient ancestry and fast evolution of plastids.</title>
        <authorList>
            <person name="Moore K.R."/>
            <person name="Magnabosco C."/>
            <person name="Momper L."/>
            <person name="Gold D.A."/>
            <person name="Bosak T."/>
            <person name="Fournier G.P."/>
        </authorList>
    </citation>
    <scope>NUCLEOTIDE SEQUENCE [LARGE SCALE GENOMIC DNA]</scope>
    <source>
        <strain evidence="4 5">CCALA 037</strain>
    </source>
</reference>
<dbReference type="RefSeq" id="WP_106303236.1">
    <property type="nucleotide sequence ID" value="NZ_PVWO01000089.1"/>
</dbReference>
<dbReference type="Proteomes" id="UP000238937">
    <property type="component" value="Unassembled WGS sequence"/>
</dbReference>
<feature type="domain" description="Methyltransferase FkbM" evidence="3">
    <location>
        <begin position="258"/>
        <end position="433"/>
    </location>
</feature>
<dbReference type="SUPFAM" id="SSF53335">
    <property type="entry name" value="S-adenosyl-L-methionine-dependent methyltransferases"/>
    <property type="match status" value="1"/>
</dbReference>
<evidence type="ECO:0000259" key="3">
    <source>
        <dbReference type="Pfam" id="PF05050"/>
    </source>
</evidence>
<keyword evidence="4" id="KW-0489">Methyltransferase</keyword>
<dbReference type="InterPro" id="IPR001296">
    <property type="entry name" value="Glyco_trans_1"/>
</dbReference>
<dbReference type="Gene3D" id="3.40.50.2000">
    <property type="entry name" value="Glycogen Phosphorylase B"/>
    <property type="match status" value="2"/>
</dbReference>
<evidence type="ECO:0000313" key="4">
    <source>
        <dbReference type="EMBL" id="PSB57168.1"/>
    </source>
</evidence>
<evidence type="ECO:0000259" key="2">
    <source>
        <dbReference type="Pfam" id="PF00534"/>
    </source>
</evidence>
<name>A0A2T1GHJ2_9CYAN</name>
<gene>
    <name evidence="4" type="ORF">C7B77_09295</name>
</gene>
<accession>A0A2T1GHJ2</accession>
<keyword evidence="5" id="KW-1185">Reference proteome</keyword>